<feature type="compositionally biased region" description="Basic and acidic residues" evidence="1">
    <location>
        <begin position="530"/>
        <end position="561"/>
    </location>
</feature>
<feature type="region of interest" description="Disordered" evidence="1">
    <location>
        <begin position="1"/>
        <end position="47"/>
    </location>
</feature>
<gene>
    <name evidence="3" type="ORF">IPOD504_LOCUS10710</name>
</gene>
<feature type="compositionally biased region" description="Low complexity" evidence="1">
    <location>
        <begin position="629"/>
        <end position="651"/>
    </location>
</feature>
<protein>
    <recommendedName>
        <fullName evidence="2">C2H2-type domain-containing protein</fullName>
    </recommendedName>
</protein>
<dbReference type="InterPro" id="IPR013087">
    <property type="entry name" value="Znf_C2H2_type"/>
</dbReference>
<evidence type="ECO:0000313" key="3">
    <source>
        <dbReference type="EMBL" id="CAH2059081.1"/>
    </source>
</evidence>
<evidence type="ECO:0000313" key="4">
    <source>
        <dbReference type="Proteomes" id="UP000837857"/>
    </source>
</evidence>
<feature type="compositionally biased region" description="Basic and acidic residues" evidence="1">
    <location>
        <begin position="591"/>
        <end position="618"/>
    </location>
</feature>
<accession>A0ABN8IN86</accession>
<feature type="region of interest" description="Disordered" evidence="1">
    <location>
        <begin position="487"/>
        <end position="671"/>
    </location>
</feature>
<name>A0ABN8IN86_9NEOP</name>
<dbReference type="InterPro" id="IPR036236">
    <property type="entry name" value="Znf_C2H2_sf"/>
</dbReference>
<feature type="region of interest" description="Disordered" evidence="1">
    <location>
        <begin position="88"/>
        <end position="182"/>
    </location>
</feature>
<dbReference type="SUPFAM" id="SSF57667">
    <property type="entry name" value="beta-beta-alpha zinc fingers"/>
    <property type="match status" value="1"/>
</dbReference>
<dbReference type="Proteomes" id="UP000837857">
    <property type="component" value="Chromosome 26"/>
</dbReference>
<reference evidence="3" key="1">
    <citation type="submission" date="2022-03" db="EMBL/GenBank/DDBJ databases">
        <authorList>
            <person name="Martin H S."/>
        </authorList>
    </citation>
    <scope>NUCLEOTIDE SEQUENCE</scope>
</reference>
<feature type="compositionally biased region" description="Basic and acidic residues" evidence="1">
    <location>
        <begin position="165"/>
        <end position="182"/>
    </location>
</feature>
<feature type="compositionally biased region" description="Acidic residues" evidence="1">
    <location>
        <begin position="517"/>
        <end position="529"/>
    </location>
</feature>
<feature type="compositionally biased region" description="Basic and acidic residues" evidence="1">
    <location>
        <begin position="11"/>
        <end position="22"/>
    </location>
</feature>
<sequence>MANRRPQNGGRRMDFGRNDRPKNFGRSGVSPWQGAGPGGGIPNLLPLPGGPTEATLALASNIINLLQPRQNPVPSLLDMPIRRDFNPNMGRFDRGYGPNRMGNQGNFRRTGNYNRAGERINMNRKPFRPNEGQRQQNKSSPKKEVDSKAKPVEKSEQDQEEKEESGEKGEIKEEQKRDIPKTRYDDINSQLLKCHICNKSMWDGRSFENHLSGRAHAIMLQKTAESYALTADTMRQEFKLYFKKIREMKRTRKIGQQPPRDFYCAMCDMYAADGAIHRTTVGHRKLKKYLHPTCTSCHKEMPTRIELDEHRLTAEHLRNMQDKQEIVSKPKPEVMLISTLTMEQSYLRDDRERWRRPERQDKEKDNEVVVKEERKDDQDESEQKIEADEDAEKQGEVEVKKEPSGVDKDNTVLDFKEGDDLSNVTPEMLPVYSTERGVGRSFLSEFRCVQCHLCHKLLDSEETAEVHLRTWRHHQLFLRLITKSNTQLQSTQEAGKRPNNTEESGNWKRRKTSPDGNDTEDDHDIEQENEGDKHEQQNGEDKQAAPIKEEPQETGDSKALGDEDVDMNTGDDDLEGWEQSIDEILNDENAQEEKEKEANENPEEKIEEAPKEEEKAAQIEEGPPQPASTTTTAPTTPTATTTTPATTTTTADDTEQWKPQQRGRGRGRRRY</sequence>
<feature type="domain" description="C2H2-type" evidence="2">
    <location>
        <begin position="292"/>
        <end position="316"/>
    </location>
</feature>
<organism evidence="3 4">
    <name type="scientific">Iphiclides podalirius</name>
    <name type="common">scarce swallowtail</name>
    <dbReference type="NCBI Taxonomy" id="110791"/>
    <lineage>
        <taxon>Eukaryota</taxon>
        <taxon>Metazoa</taxon>
        <taxon>Ecdysozoa</taxon>
        <taxon>Arthropoda</taxon>
        <taxon>Hexapoda</taxon>
        <taxon>Insecta</taxon>
        <taxon>Pterygota</taxon>
        <taxon>Neoptera</taxon>
        <taxon>Endopterygota</taxon>
        <taxon>Lepidoptera</taxon>
        <taxon>Glossata</taxon>
        <taxon>Ditrysia</taxon>
        <taxon>Papilionoidea</taxon>
        <taxon>Papilionidae</taxon>
        <taxon>Papilioninae</taxon>
        <taxon>Iphiclides</taxon>
    </lineage>
</organism>
<proteinExistence type="predicted"/>
<feature type="domain" description="C2H2-type" evidence="2">
    <location>
        <begin position="449"/>
        <end position="473"/>
    </location>
</feature>
<feature type="domain" description="C2H2-type" evidence="2">
    <location>
        <begin position="192"/>
        <end position="216"/>
    </location>
</feature>
<evidence type="ECO:0000259" key="2">
    <source>
        <dbReference type="SMART" id="SM00355"/>
    </source>
</evidence>
<dbReference type="PANTHER" id="PTHR15491:SF9">
    <property type="entry name" value="CIP1-INTERACTING ZINC FINGER PROTEIN"/>
    <property type="match status" value="1"/>
</dbReference>
<feature type="non-terminal residue" evidence="3">
    <location>
        <position position="1"/>
    </location>
</feature>
<evidence type="ECO:0000256" key="1">
    <source>
        <dbReference type="SAM" id="MobiDB-lite"/>
    </source>
</evidence>
<feature type="compositionally biased region" description="Polar residues" evidence="1">
    <location>
        <begin position="101"/>
        <end position="113"/>
    </location>
</feature>
<dbReference type="InterPro" id="IPR026811">
    <property type="entry name" value="CIZ1"/>
</dbReference>
<feature type="region of interest" description="Disordered" evidence="1">
    <location>
        <begin position="350"/>
        <end position="419"/>
    </location>
</feature>
<feature type="compositionally biased region" description="Acidic residues" evidence="1">
    <location>
        <begin position="562"/>
        <end position="590"/>
    </location>
</feature>
<dbReference type="PANTHER" id="PTHR15491">
    <property type="match status" value="1"/>
</dbReference>
<feature type="compositionally biased region" description="Basic and acidic residues" evidence="1">
    <location>
        <begin position="141"/>
        <end position="157"/>
    </location>
</feature>
<feature type="compositionally biased region" description="Basic residues" evidence="1">
    <location>
        <begin position="661"/>
        <end position="671"/>
    </location>
</feature>
<keyword evidence="4" id="KW-1185">Reference proteome</keyword>
<dbReference type="SMART" id="SM00355">
    <property type="entry name" value="ZnF_C2H2"/>
    <property type="match status" value="3"/>
</dbReference>
<dbReference type="EMBL" id="OW152838">
    <property type="protein sequence ID" value="CAH2059081.1"/>
    <property type="molecule type" value="Genomic_DNA"/>
</dbReference>